<reference evidence="2" key="1">
    <citation type="submission" date="2025-08" db="UniProtKB">
        <authorList>
            <consortium name="Ensembl"/>
        </authorList>
    </citation>
    <scope>IDENTIFICATION</scope>
</reference>
<dbReference type="Gene3D" id="1.10.540.10">
    <property type="entry name" value="Acyl-CoA dehydrogenase/oxidase, N-terminal domain"/>
    <property type="match status" value="1"/>
</dbReference>
<evidence type="ECO:0000313" key="2">
    <source>
        <dbReference type="Ensembl" id="ENSSRHP00000057601.1"/>
    </source>
</evidence>
<sequence>IRLKQEVCIIILCSLCLKKYQLLHHPNTLFLNLTELTDQQKEFQEVARKFAREEIVPAAPSYDRSGEYPFPLIKRAWELGLINGHIPEDCAFFFC</sequence>
<dbReference type="AlphaFoldDB" id="A0A673K4W7"/>
<evidence type="ECO:0000259" key="1">
    <source>
        <dbReference type="Pfam" id="PF02771"/>
    </source>
</evidence>
<dbReference type="Pfam" id="PF02771">
    <property type="entry name" value="Acyl-CoA_dh_N"/>
    <property type="match status" value="1"/>
</dbReference>
<dbReference type="SUPFAM" id="SSF56645">
    <property type="entry name" value="Acyl-CoA dehydrogenase NM domain-like"/>
    <property type="match status" value="1"/>
</dbReference>
<keyword evidence="3" id="KW-1185">Reference proteome</keyword>
<dbReference type="InterPro" id="IPR009100">
    <property type="entry name" value="AcylCoA_DH/oxidase_NM_dom_sf"/>
</dbReference>
<dbReference type="InterPro" id="IPR013786">
    <property type="entry name" value="AcylCoA_DH/ox_N"/>
</dbReference>
<feature type="domain" description="Acyl-CoA dehydrogenase/oxidase N-terminal" evidence="1">
    <location>
        <begin position="37"/>
        <end position="89"/>
    </location>
</feature>
<name>A0A673K4W7_9TELE</name>
<organism evidence="2 3">
    <name type="scientific">Sinocyclocheilus rhinocerous</name>
    <dbReference type="NCBI Taxonomy" id="307959"/>
    <lineage>
        <taxon>Eukaryota</taxon>
        <taxon>Metazoa</taxon>
        <taxon>Chordata</taxon>
        <taxon>Craniata</taxon>
        <taxon>Vertebrata</taxon>
        <taxon>Euteleostomi</taxon>
        <taxon>Actinopterygii</taxon>
        <taxon>Neopterygii</taxon>
        <taxon>Teleostei</taxon>
        <taxon>Ostariophysi</taxon>
        <taxon>Cypriniformes</taxon>
        <taxon>Cyprinidae</taxon>
        <taxon>Cyprininae</taxon>
        <taxon>Sinocyclocheilus</taxon>
    </lineage>
</organism>
<dbReference type="GO" id="GO:0016627">
    <property type="term" value="F:oxidoreductase activity, acting on the CH-CH group of donors"/>
    <property type="evidence" value="ECO:0007669"/>
    <property type="project" value="InterPro"/>
</dbReference>
<reference evidence="2" key="2">
    <citation type="submission" date="2025-09" db="UniProtKB">
        <authorList>
            <consortium name="Ensembl"/>
        </authorList>
    </citation>
    <scope>IDENTIFICATION</scope>
</reference>
<proteinExistence type="predicted"/>
<accession>A0A673K4W7</accession>
<dbReference type="GO" id="GO:0050660">
    <property type="term" value="F:flavin adenine dinucleotide binding"/>
    <property type="evidence" value="ECO:0007669"/>
    <property type="project" value="InterPro"/>
</dbReference>
<dbReference type="Ensembl" id="ENSSRHT00000059205.1">
    <property type="protein sequence ID" value="ENSSRHP00000057601.1"/>
    <property type="gene ID" value="ENSSRHG00000028866.1"/>
</dbReference>
<protein>
    <recommendedName>
        <fullName evidence="1">Acyl-CoA dehydrogenase/oxidase N-terminal domain-containing protein</fullName>
    </recommendedName>
</protein>
<dbReference type="Proteomes" id="UP000472270">
    <property type="component" value="Unassembled WGS sequence"/>
</dbReference>
<evidence type="ECO:0000313" key="3">
    <source>
        <dbReference type="Proteomes" id="UP000472270"/>
    </source>
</evidence>
<dbReference type="InterPro" id="IPR037069">
    <property type="entry name" value="AcylCoA_DH/ox_N_sf"/>
</dbReference>